<evidence type="ECO:0000313" key="2">
    <source>
        <dbReference type="Proteomes" id="UP001381693"/>
    </source>
</evidence>
<protein>
    <submittedName>
        <fullName evidence="1">Uncharacterized protein</fullName>
    </submittedName>
</protein>
<keyword evidence="2" id="KW-1185">Reference proteome</keyword>
<accession>A0AAN9A2K7</accession>
<gene>
    <name evidence="1" type="ORF">SK128_024258</name>
</gene>
<dbReference type="Proteomes" id="UP001381693">
    <property type="component" value="Unassembled WGS sequence"/>
</dbReference>
<comment type="caution">
    <text evidence="1">The sequence shown here is derived from an EMBL/GenBank/DDBJ whole genome shotgun (WGS) entry which is preliminary data.</text>
</comment>
<sequence length="65" mass="7829">MTKIYKLSLYIRLLPYLQPIHSQSCRESRDSITKLLKNHGDKLNSLNQESEHDEDIYRFTKIYDK</sequence>
<evidence type="ECO:0000313" key="1">
    <source>
        <dbReference type="EMBL" id="KAK7078186.1"/>
    </source>
</evidence>
<organism evidence="1 2">
    <name type="scientific">Halocaridina rubra</name>
    <name type="common">Hawaiian red shrimp</name>
    <dbReference type="NCBI Taxonomy" id="373956"/>
    <lineage>
        <taxon>Eukaryota</taxon>
        <taxon>Metazoa</taxon>
        <taxon>Ecdysozoa</taxon>
        <taxon>Arthropoda</taxon>
        <taxon>Crustacea</taxon>
        <taxon>Multicrustacea</taxon>
        <taxon>Malacostraca</taxon>
        <taxon>Eumalacostraca</taxon>
        <taxon>Eucarida</taxon>
        <taxon>Decapoda</taxon>
        <taxon>Pleocyemata</taxon>
        <taxon>Caridea</taxon>
        <taxon>Atyoidea</taxon>
        <taxon>Atyidae</taxon>
        <taxon>Halocaridina</taxon>
    </lineage>
</organism>
<proteinExistence type="predicted"/>
<name>A0AAN9A2K7_HALRR</name>
<dbReference type="EMBL" id="JAXCGZ010007959">
    <property type="protein sequence ID" value="KAK7078186.1"/>
    <property type="molecule type" value="Genomic_DNA"/>
</dbReference>
<reference evidence="1 2" key="1">
    <citation type="submission" date="2023-11" db="EMBL/GenBank/DDBJ databases">
        <title>Halocaridina rubra genome assembly.</title>
        <authorList>
            <person name="Smith C."/>
        </authorList>
    </citation>
    <scope>NUCLEOTIDE SEQUENCE [LARGE SCALE GENOMIC DNA]</scope>
    <source>
        <strain evidence="1">EP-1</strain>
        <tissue evidence="1">Whole</tissue>
    </source>
</reference>
<dbReference type="AlphaFoldDB" id="A0AAN9A2K7"/>